<dbReference type="GO" id="GO:0016042">
    <property type="term" value="P:lipid catabolic process"/>
    <property type="evidence" value="ECO:0007669"/>
    <property type="project" value="UniProtKB-UniRule"/>
</dbReference>
<dbReference type="GO" id="GO:0070328">
    <property type="term" value="P:triglyceride homeostasis"/>
    <property type="evidence" value="ECO:0007669"/>
    <property type="project" value="Ensembl"/>
</dbReference>
<dbReference type="GO" id="GO:0034371">
    <property type="term" value="P:chylomicron remodeling"/>
    <property type="evidence" value="ECO:0007669"/>
    <property type="project" value="Ensembl"/>
</dbReference>
<protein>
    <recommendedName>
        <fullName evidence="3 15">Apolipoprotein C-II</fullName>
        <shortName evidence="15">Apo-CII</shortName>
        <shortName evidence="15">ApoC-II</shortName>
    </recommendedName>
    <alternativeName>
        <fullName evidence="14 15">Apolipoprotein C2</fullName>
    </alternativeName>
</protein>
<dbReference type="Ensembl" id="ENSNGAT00000025847.1">
    <property type="protein sequence ID" value="ENSNGAP00000020180.1"/>
    <property type="gene ID" value="ENSNGAG00000019759.1"/>
</dbReference>
<keyword evidence="18" id="KW-1185">Reference proteome</keyword>
<evidence type="ECO:0000256" key="4">
    <source>
        <dbReference type="ARBA" id="ARBA00022448"/>
    </source>
</evidence>
<dbReference type="GO" id="GO:0055102">
    <property type="term" value="F:lipase inhibitor activity"/>
    <property type="evidence" value="ECO:0007669"/>
    <property type="project" value="Ensembl"/>
</dbReference>
<dbReference type="KEGG" id="ngi:103749172"/>
<evidence type="ECO:0000256" key="12">
    <source>
        <dbReference type="ARBA" id="ARBA00023313"/>
    </source>
</evidence>
<dbReference type="PANTHER" id="PTHR16566">
    <property type="entry name" value="APOLIPOPROTEIN C-II"/>
    <property type="match status" value="1"/>
</dbReference>
<organism evidence="17 18">
    <name type="scientific">Nannospalax galili</name>
    <name type="common">Northern Israeli blind subterranean mole rat</name>
    <name type="synonym">Spalax galili</name>
    <dbReference type="NCBI Taxonomy" id="1026970"/>
    <lineage>
        <taxon>Eukaryota</taxon>
        <taxon>Metazoa</taxon>
        <taxon>Chordata</taxon>
        <taxon>Craniata</taxon>
        <taxon>Vertebrata</taxon>
        <taxon>Euteleostomi</taxon>
        <taxon>Mammalia</taxon>
        <taxon>Eutheria</taxon>
        <taxon>Euarchontoglires</taxon>
        <taxon>Glires</taxon>
        <taxon>Rodentia</taxon>
        <taxon>Myomorpha</taxon>
        <taxon>Muroidea</taxon>
        <taxon>Spalacidae</taxon>
        <taxon>Spalacinae</taxon>
        <taxon>Nannospalax</taxon>
    </lineage>
</organism>
<reference evidence="17" key="2">
    <citation type="submission" date="2025-09" db="UniProtKB">
        <authorList>
            <consortium name="Ensembl"/>
        </authorList>
    </citation>
    <scope>IDENTIFICATION</scope>
</reference>
<name>A0A8C6RMF9_NANGA</name>
<dbReference type="GO" id="GO:0010898">
    <property type="term" value="P:positive regulation of triglyceride catabolic process"/>
    <property type="evidence" value="ECO:0007669"/>
    <property type="project" value="Ensembl"/>
</dbReference>
<dbReference type="GO" id="GO:0042627">
    <property type="term" value="C:chylomicron"/>
    <property type="evidence" value="ECO:0007669"/>
    <property type="project" value="UniProtKB-UniRule"/>
</dbReference>
<keyword evidence="9 15" id="KW-0442">Lipid degradation</keyword>
<dbReference type="GO" id="GO:0034362">
    <property type="term" value="C:low-density lipoprotein particle"/>
    <property type="evidence" value="ECO:0007669"/>
    <property type="project" value="UniProtKB-UniRule"/>
</dbReference>
<keyword evidence="4 15" id="KW-0813">Transport</keyword>
<dbReference type="AlphaFoldDB" id="A0A8C6RMF9"/>
<accession>A0A8C6RMF9</accession>
<dbReference type="GO" id="GO:0034363">
    <property type="term" value="C:intermediate-density lipoprotein particle"/>
    <property type="evidence" value="ECO:0007669"/>
    <property type="project" value="Ensembl"/>
</dbReference>
<dbReference type="GO" id="GO:0060697">
    <property type="term" value="P:positive regulation of phospholipid catabolic process"/>
    <property type="evidence" value="ECO:0007669"/>
    <property type="project" value="Ensembl"/>
</dbReference>
<dbReference type="OMA" id="GTHEPQE"/>
<dbReference type="RefSeq" id="XP_017658398.1">
    <property type="nucleotide sequence ID" value="XM_017802909.2"/>
</dbReference>
<dbReference type="Proteomes" id="UP000694381">
    <property type="component" value="Unassembled WGS sequence"/>
</dbReference>
<dbReference type="GO" id="GO:0034384">
    <property type="term" value="P:high-density lipoprotein particle clearance"/>
    <property type="evidence" value="ECO:0007669"/>
    <property type="project" value="Ensembl"/>
</dbReference>
<dbReference type="Gene3D" id="1.10.1440.10">
    <property type="entry name" value="Apolipoprotein C-II"/>
    <property type="match status" value="1"/>
</dbReference>
<dbReference type="GO" id="GO:0045833">
    <property type="term" value="P:negative regulation of lipid metabolic process"/>
    <property type="evidence" value="ECO:0007669"/>
    <property type="project" value="Ensembl"/>
</dbReference>
<dbReference type="GO" id="GO:0048261">
    <property type="term" value="P:negative regulation of receptor-mediated endocytosis"/>
    <property type="evidence" value="ECO:0007669"/>
    <property type="project" value="Ensembl"/>
</dbReference>
<dbReference type="GO" id="GO:0016004">
    <property type="term" value="F:phospholipase activator activity"/>
    <property type="evidence" value="ECO:0007669"/>
    <property type="project" value="Ensembl"/>
</dbReference>
<feature type="chain" id="PRO_5034367997" description="Apolipoprotein C-II" evidence="16">
    <location>
        <begin position="23"/>
        <end position="93"/>
    </location>
</feature>
<evidence type="ECO:0000256" key="1">
    <source>
        <dbReference type="ARBA" id="ARBA00004613"/>
    </source>
</evidence>
<evidence type="ECO:0000256" key="7">
    <source>
        <dbReference type="ARBA" id="ARBA00022710"/>
    </source>
</evidence>
<dbReference type="InterPro" id="IPR008019">
    <property type="entry name" value="Apo-CII"/>
</dbReference>
<evidence type="ECO:0000256" key="13">
    <source>
        <dbReference type="ARBA" id="ARBA00029414"/>
    </source>
</evidence>
<dbReference type="RefSeq" id="XP_008850225.1">
    <property type="nucleotide sequence ID" value="XM_008852003.2"/>
</dbReference>
<keyword evidence="6 15" id="KW-0964">Secreted</keyword>
<evidence type="ECO:0000256" key="16">
    <source>
        <dbReference type="SAM" id="SignalP"/>
    </source>
</evidence>
<dbReference type="GO" id="GO:0008289">
    <property type="term" value="F:lipid binding"/>
    <property type="evidence" value="ECO:0007669"/>
    <property type="project" value="Ensembl"/>
</dbReference>
<comment type="function">
    <text evidence="13 15">Component of chylomicrons, very low-density lipoproteins (VLDL), low-density lipoproteins (LDL), and high-density lipoproteins (HDL) in plasma. Plays an important role in lipoprotein metabolism as an activator of lipoprotein lipase.</text>
</comment>
<evidence type="ECO:0000256" key="6">
    <source>
        <dbReference type="ARBA" id="ARBA00022525"/>
    </source>
</evidence>
<keyword evidence="8 15" id="KW-0345">HDL</keyword>
<sequence>MGPRFLLALFLVLLVLGYEVQGAQQDEAGSPALLESFSSYWVSAKAVAQDLYKKTYLRDMDEKLRDMYSKSSAAMSTYAGIFTDQILSLLKGD</sequence>
<dbReference type="GO" id="GO:0010902">
    <property type="term" value="P:positive regulation of very-low-density lipoprotein particle remodeling"/>
    <property type="evidence" value="ECO:0007669"/>
    <property type="project" value="Ensembl"/>
</dbReference>
<dbReference type="GO" id="GO:0060230">
    <property type="term" value="F:lipoprotein lipase activator activity"/>
    <property type="evidence" value="ECO:0007669"/>
    <property type="project" value="Ensembl"/>
</dbReference>
<evidence type="ECO:0000256" key="9">
    <source>
        <dbReference type="ARBA" id="ARBA00022963"/>
    </source>
</evidence>
<dbReference type="GO" id="GO:0045723">
    <property type="term" value="P:positive regulation of fatty acid biosynthetic process"/>
    <property type="evidence" value="ECO:0007669"/>
    <property type="project" value="Ensembl"/>
</dbReference>
<evidence type="ECO:0000256" key="10">
    <source>
        <dbReference type="ARBA" id="ARBA00023055"/>
    </source>
</evidence>
<comment type="subcellular location">
    <subcellularLocation>
        <location evidence="1 15">Secreted</location>
    </subcellularLocation>
</comment>
<dbReference type="GO" id="GO:0010916">
    <property type="term" value="P:negative regulation of very-low-density lipoprotein particle clearance"/>
    <property type="evidence" value="ECO:0007669"/>
    <property type="project" value="Ensembl"/>
</dbReference>
<dbReference type="GO" id="GO:0033344">
    <property type="term" value="P:cholesterol efflux"/>
    <property type="evidence" value="ECO:0007669"/>
    <property type="project" value="Ensembl"/>
</dbReference>
<evidence type="ECO:0000313" key="17">
    <source>
        <dbReference type="Ensembl" id="ENSNGAP00000020180.1"/>
    </source>
</evidence>
<dbReference type="GO" id="GO:0033700">
    <property type="term" value="P:phospholipid efflux"/>
    <property type="evidence" value="ECO:0007669"/>
    <property type="project" value="Ensembl"/>
</dbReference>
<dbReference type="GO" id="GO:0043274">
    <property type="term" value="F:phospholipase binding"/>
    <property type="evidence" value="ECO:0007669"/>
    <property type="project" value="Ensembl"/>
</dbReference>
<dbReference type="CTD" id="344"/>
<comment type="similarity">
    <text evidence="2 15">Belongs to the apolipoprotein C2 family.</text>
</comment>
<evidence type="ECO:0000256" key="15">
    <source>
        <dbReference type="RuleBase" id="RU368054"/>
    </source>
</evidence>
<dbReference type="OrthoDB" id="9449255at2759"/>
<dbReference type="GO" id="GO:0034382">
    <property type="term" value="P:chylomicron remnant clearance"/>
    <property type="evidence" value="ECO:0007669"/>
    <property type="project" value="Ensembl"/>
</dbReference>
<evidence type="ECO:0000256" key="11">
    <source>
        <dbReference type="ARBA" id="ARBA00023098"/>
    </source>
</evidence>
<reference evidence="17" key="1">
    <citation type="submission" date="2025-08" db="UniProtKB">
        <authorList>
            <consortium name="Ensembl"/>
        </authorList>
    </citation>
    <scope>IDENTIFICATION</scope>
</reference>
<keyword evidence="5 15" id="KW-0162">Chylomicron</keyword>
<gene>
    <name evidence="17" type="primary">Apoc2</name>
</gene>
<evidence type="ECO:0000313" key="18">
    <source>
        <dbReference type="Proteomes" id="UP000694381"/>
    </source>
</evidence>
<dbReference type="PANTHER" id="PTHR16566:SF0">
    <property type="entry name" value="APOLIPOPROTEIN C-II"/>
    <property type="match status" value="1"/>
</dbReference>
<keyword evidence="10 15" id="KW-0445">Lipid transport</keyword>
<dbReference type="GeneTree" id="ENSGT00390000007913"/>
<evidence type="ECO:0000256" key="5">
    <source>
        <dbReference type="ARBA" id="ARBA00022513"/>
    </source>
</evidence>
<keyword evidence="15 16" id="KW-0732">Signal</keyword>
<keyword evidence="11 15" id="KW-0443">Lipid metabolism</keyword>
<keyword evidence="7 15" id="KW-0427">LDL</keyword>
<evidence type="ECO:0000256" key="8">
    <source>
        <dbReference type="ARBA" id="ARBA00022850"/>
    </source>
</evidence>
<evidence type="ECO:0000256" key="2">
    <source>
        <dbReference type="ARBA" id="ARBA00007221"/>
    </source>
</evidence>
<dbReference type="InterPro" id="IPR023121">
    <property type="entry name" value="ApoC-II_dom_sf"/>
</dbReference>
<dbReference type="GO" id="GO:0034366">
    <property type="term" value="C:spherical high-density lipoprotein particle"/>
    <property type="evidence" value="ECO:0007669"/>
    <property type="project" value="Ensembl"/>
</dbReference>
<evidence type="ECO:0000256" key="3">
    <source>
        <dbReference type="ARBA" id="ARBA00013947"/>
    </source>
</evidence>
<keyword evidence="12 15" id="KW-0850">VLDL</keyword>
<dbReference type="GO" id="GO:0032375">
    <property type="term" value="P:negative regulation of cholesterol transport"/>
    <property type="evidence" value="ECO:0007669"/>
    <property type="project" value="Ensembl"/>
</dbReference>
<feature type="signal peptide" evidence="16">
    <location>
        <begin position="1"/>
        <end position="22"/>
    </location>
</feature>
<dbReference type="Pfam" id="PF05355">
    <property type="entry name" value="Apo-CII"/>
    <property type="match status" value="1"/>
</dbReference>
<dbReference type="GeneID" id="103749172"/>
<evidence type="ECO:0000256" key="14">
    <source>
        <dbReference type="ARBA" id="ARBA00031176"/>
    </source>
</evidence>
<proteinExistence type="inferred from homology"/>
<dbReference type="GO" id="GO:0034361">
    <property type="term" value="C:very-low-density lipoprotein particle"/>
    <property type="evidence" value="ECO:0007669"/>
    <property type="project" value="UniProtKB-UniRule"/>
</dbReference>